<feature type="binding site" evidence="2">
    <location>
        <position position="28"/>
    </location>
    <ligand>
        <name>Mg(2+)</name>
        <dbReference type="ChEBI" id="CHEBI:18420"/>
        <label>3</label>
    </ligand>
</feature>
<name>A0A023D1H1_ACIMT</name>
<keyword evidence="2 5" id="KW-0418">Kinase</keyword>
<comment type="caution">
    <text evidence="5">The sequence shown here is derived from an EMBL/GenBank/DDBJ whole genome shotgun (WGS) entry which is preliminary data.</text>
</comment>
<feature type="binding site" evidence="2">
    <location>
        <position position="255"/>
    </location>
    <ligand>
        <name>substrate</name>
    </ligand>
</feature>
<dbReference type="PANTHER" id="PTHR30270:SF0">
    <property type="entry name" value="THIAMINE-MONOPHOSPHATE KINASE"/>
    <property type="match status" value="1"/>
</dbReference>
<gene>
    <name evidence="2" type="primary">thiL</name>
    <name evidence="5" type="ORF">Amme_011_103</name>
</gene>
<dbReference type="InterPro" id="IPR036921">
    <property type="entry name" value="PurM-like_N_sf"/>
</dbReference>
<dbReference type="InterPro" id="IPR010918">
    <property type="entry name" value="PurM-like_C_dom"/>
</dbReference>
<dbReference type="Gene3D" id="3.30.1330.10">
    <property type="entry name" value="PurM-like, N-terminal domain"/>
    <property type="match status" value="1"/>
</dbReference>
<dbReference type="PIRSF" id="PIRSF005303">
    <property type="entry name" value="Thiam_monoph_kin"/>
    <property type="match status" value="1"/>
</dbReference>
<keyword evidence="1 2" id="KW-0784">Thiamine biosynthesis</keyword>
<dbReference type="Gene3D" id="3.90.650.10">
    <property type="entry name" value="PurM-like C-terminal domain"/>
    <property type="match status" value="1"/>
</dbReference>
<dbReference type="SUPFAM" id="SSF55326">
    <property type="entry name" value="PurM N-terminal domain-like"/>
    <property type="match status" value="1"/>
</dbReference>
<feature type="binding site" evidence="2">
    <location>
        <begin position="120"/>
        <end position="121"/>
    </location>
    <ligand>
        <name>ATP</name>
        <dbReference type="ChEBI" id="CHEBI:30616"/>
    </ligand>
</feature>
<evidence type="ECO:0000256" key="1">
    <source>
        <dbReference type="ARBA" id="ARBA00022977"/>
    </source>
</evidence>
<reference evidence="5 6" key="2">
    <citation type="journal article" date="2014" name="FEMS Microbiol. Lett.">
        <title>Draft genomic DNA sequence of the facultatively methylotrophic bacterium Acidomonas methanolica type strain MB58.</title>
        <authorList>
            <person name="Higashiura N."/>
            <person name="Hadano H."/>
            <person name="Hirakawa H."/>
            <person name="Matsutani M."/>
            <person name="Takabe S."/>
            <person name="Matsushita K."/>
            <person name="Azuma Y."/>
        </authorList>
    </citation>
    <scope>NUCLEOTIDE SEQUENCE [LARGE SCALE GENOMIC DNA]</scope>
    <source>
        <strain evidence="5 6">MB58</strain>
    </source>
</reference>
<dbReference type="NCBIfam" id="TIGR01379">
    <property type="entry name" value="thiL"/>
    <property type="match status" value="1"/>
</dbReference>
<dbReference type="GO" id="GO:0009229">
    <property type="term" value="P:thiamine diphosphate biosynthetic process"/>
    <property type="evidence" value="ECO:0007669"/>
    <property type="project" value="UniProtKB-UniRule"/>
</dbReference>
<keyword evidence="2" id="KW-0547">Nucleotide-binding</keyword>
<feature type="binding site" evidence="2">
    <location>
        <position position="210"/>
    </location>
    <ligand>
        <name>Mg(2+)</name>
        <dbReference type="ChEBI" id="CHEBI:18420"/>
        <label>5</label>
    </ligand>
</feature>
<comment type="miscellaneous">
    <text evidence="2">Reaction mechanism of ThiL seems to utilize a direct, inline transfer of the gamma-phosphate of ATP to TMP rather than a phosphorylated enzyme intermediate.</text>
</comment>
<feature type="binding site" evidence="2">
    <location>
        <position position="207"/>
    </location>
    <ligand>
        <name>Mg(2+)</name>
        <dbReference type="ChEBI" id="CHEBI:18420"/>
        <label>3</label>
    </ligand>
</feature>
<feature type="binding site" evidence="2">
    <location>
        <position position="147"/>
    </location>
    <ligand>
        <name>ATP</name>
        <dbReference type="ChEBI" id="CHEBI:30616"/>
    </ligand>
</feature>
<keyword evidence="6" id="KW-1185">Reference proteome</keyword>
<comment type="similarity">
    <text evidence="2">Belongs to the thiamine-monophosphate kinase family.</text>
</comment>
<keyword evidence="2" id="KW-0479">Metal-binding</keyword>
<feature type="domain" description="PurM-like C-terminal" evidence="4">
    <location>
        <begin position="151"/>
        <end position="291"/>
    </location>
</feature>
<comment type="pathway">
    <text evidence="2">Cofactor biosynthesis; thiamine diphosphate biosynthesis; thiamine diphosphate from thiamine phosphate: step 1/1.</text>
</comment>
<feature type="binding site" evidence="2">
    <location>
        <position position="45"/>
    </location>
    <ligand>
        <name>Mg(2+)</name>
        <dbReference type="ChEBI" id="CHEBI:18420"/>
        <label>2</label>
    </ligand>
</feature>
<dbReference type="Proteomes" id="UP000019760">
    <property type="component" value="Unassembled WGS sequence"/>
</dbReference>
<dbReference type="GO" id="GO:0009228">
    <property type="term" value="P:thiamine biosynthetic process"/>
    <property type="evidence" value="ECO:0007669"/>
    <property type="project" value="UniProtKB-KW"/>
</dbReference>
<dbReference type="CDD" id="cd02194">
    <property type="entry name" value="ThiL"/>
    <property type="match status" value="1"/>
</dbReference>
<feature type="binding site" evidence="2">
    <location>
        <position position="28"/>
    </location>
    <ligand>
        <name>Mg(2+)</name>
        <dbReference type="ChEBI" id="CHEBI:18420"/>
        <label>4</label>
    </ligand>
</feature>
<proteinExistence type="inferred from homology"/>
<evidence type="ECO:0000259" key="3">
    <source>
        <dbReference type="Pfam" id="PF00586"/>
    </source>
</evidence>
<dbReference type="UniPathway" id="UPA00060">
    <property type="reaction ID" value="UER00142"/>
</dbReference>
<protein>
    <recommendedName>
        <fullName evidence="2">Thiamine-monophosphate kinase</fullName>
        <shortName evidence="2">TMP kinase</shortName>
        <shortName evidence="2">Thiamine-phosphate kinase</shortName>
        <ecNumber evidence="2">2.7.4.16</ecNumber>
    </recommendedName>
</protein>
<feature type="binding site" evidence="2">
    <location>
        <position position="44"/>
    </location>
    <ligand>
        <name>Mg(2+)</name>
        <dbReference type="ChEBI" id="CHEBI:18420"/>
        <label>1</label>
    </ligand>
</feature>
<comment type="catalytic activity">
    <reaction evidence="2">
        <text>thiamine phosphate + ATP = thiamine diphosphate + ADP</text>
        <dbReference type="Rhea" id="RHEA:15913"/>
        <dbReference type="ChEBI" id="CHEBI:30616"/>
        <dbReference type="ChEBI" id="CHEBI:37575"/>
        <dbReference type="ChEBI" id="CHEBI:58937"/>
        <dbReference type="ChEBI" id="CHEBI:456216"/>
        <dbReference type="EC" id="2.7.4.16"/>
    </reaction>
</comment>
<feature type="domain" description="PurM-like N-terminal" evidence="3">
    <location>
        <begin position="27"/>
        <end position="137"/>
    </location>
</feature>
<dbReference type="GO" id="GO:0000287">
    <property type="term" value="F:magnesium ion binding"/>
    <property type="evidence" value="ECO:0007669"/>
    <property type="project" value="UniProtKB-UniRule"/>
</dbReference>
<feature type="binding site" evidence="2">
    <location>
        <position position="209"/>
    </location>
    <ligand>
        <name>ATP</name>
        <dbReference type="ChEBI" id="CHEBI:30616"/>
    </ligand>
</feature>
<evidence type="ECO:0000256" key="2">
    <source>
        <dbReference type="HAMAP-Rule" id="MF_02128"/>
    </source>
</evidence>
<feature type="binding site" evidence="2">
    <location>
        <position position="314"/>
    </location>
    <ligand>
        <name>substrate</name>
    </ligand>
</feature>
<dbReference type="EC" id="2.7.4.16" evidence="2"/>
<feature type="binding site" evidence="2">
    <location>
        <position position="43"/>
    </location>
    <ligand>
        <name>Mg(2+)</name>
        <dbReference type="ChEBI" id="CHEBI:18420"/>
        <label>4</label>
    </ligand>
</feature>
<keyword evidence="2" id="KW-0808">Transferase</keyword>
<sequence>MTGGGEFDFIARLFQPLAGEGALDLRDDAALVAGRAGYELAISTDTIVESTHFLPDDPAGSVGRKLLRVNLSDCAAMGAEPFGWFLNVARPPARDEAWFIDFADGLAADQRRFGVRLLGGDTTGTSGPLVLTATILAWVRHGEALRRNGARVGDDLWITGTIGDATLGLAALRGACADPDGSLTQRYRVPEPRLGMRLHGIAHAALDVSDGLVQDCGHIARESGVAITIEAASVPLSAAARSSGAAIGRLLAGGDDYELLLAVPPSRAAALQAEAARAGIAVTRIGRVWEAAAGGRVMVLGADGAPLALPRGGWQHF</sequence>
<evidence type="ECO:0000259" key="4">
    <source>
        <dbReference type="Pfam" id="PF02769"/>
    </source>
</evidence>
<dbReference type="InterPro" id="IPR006283">
    <property type="entry name" value="ThiL-like"/>
</dbReference>
<dbReference type="SUPFAM" id="SSF56042">
    <property type="entry name" value="PurM C-terminal domain-like"/>
    <property type="match status" value="1"/>
</dbReference>
<organism evidence="5 6">
    <name type="scientific">Acidomonas methanolica NBRC 104435</name>
    <dbReference type="NCBI Taxonomy" id="1231351"/>
    <lineage>
        <taxon>Bacteria</taxon>
        <taxon>Pseudomonadati</taxon>
        <taxon>Pseudomonadota</taxon>
        <taxon>Alphaproteobacteria</taxon>
        <taxon>Acetobacterales</taxon>
        <taxon>Acetobacteraceae</taxon>
        <taxon>Acidomonas</taxon>
    </lineage>
</organism>
<accession>A0A023D1H1</accession>
<feature type="binding site" evidence="2">
    <location>
        <position position="73"/>
    </location>
    <ligand>
        <name>Mg(2+)</name>
        <dbReference type="ChEBI" id="CHEBI:18420"/>
        <label>2</label>
    </ligand>
</feature>
<feature type="binding site" evidence="2">
    <location>
        <position position="73"/>
    </location>
    <ligand>
        <name>Mg(2+)</name>
        <dbReference type="ChEBI" id="CHEBI:18420"/>
        <label>4</label>
    </ligand>
</feature>
<dbReference type="RefSeq" id="WP_239641531.1">
    <property type="nucleotide sequence ID" value="NZ_BAND01000011.1"/>
</dbReference>
<dbReference type="Pfam" id="PF02769">
    <property type="entry name" value="AIRS_C"/>
    <property type="match status" value="1"/>
</dbReference>
<dbReference type="Pfam" id="PF00586">
    <property type="entry name" value="AIRS"/>
    <property type="match status" value="1"/>
</dbReference>
<dbReference type="HAMAP" id="MF_02128">
    <property type="entry name" value="TMP_kinase"/>
    <property type="match status" value="1"/>
</dbReference>
<comment type="caution">
    <text evidence="2">Lacks conserved residue(s) required for the propagation of feature annotation.</text>
</comment>
<feature type="binding site" evidence="2">
    <location>
        <position position="73"/>
    </location>
    <ligand>
        <name>Mg(2+)</name>
        <dbReference type="ChEBI" id="CHEBI:18420"/>
        <label>3</label>
    </ligand>
</feature>
<dbReference type="GO" id="GO:0005524">
    <property type="term" value="F:ATP binding"/>
    <property type="evidence" value="ECO:0007669"/>
    <property type="project" value="UniProtKB-UniRule"/>
</dbReference>
<reference evidence="6" key="1">
    <citation type="journal article" date="2014" name="FEMS Microbiol. Lett.">
        <title>Draft Genomic DNA Sequence of the Facultatively Methylotrophic Bacterium Acidomonas methanolica type strain MB58.</title>
        <authorList>
            <person name="Higashiura N."/>
            <person name="Hadano H."/>
            <person name="Hirakawa H."/>
            <person name="Matsutani M."/>
            <person name="Takabe S."/>
            <person name="Matsushita K."/>
            <person name="Azuma Y."/>
        </authorList>
    </citation>
    <scope>NUCLEOTIDE SEQUENCE [LARGE SCALE GENOMIC DNA]</scope>
    <source>
        <strain evidence="6">MB58</strain>
    </source>
</reference>
<dbReference type="InterPro" id="IPR016188">
    <property type="entry name" value="PurM-like_N"/>
</dbReference>
<keyword evidence="2" id="KW-0460">Magnesium</keyword>
<comment type="function">
    <text evidence="2">Catalyzes the ATP-dependent phosphorylation of thiamine-monophosphate (TMP) to form thiamine-pyrophosphate (TPP), the active form of vitamin B1.</text>
</comment>
<dbReference type="AlphaFoldDB" id="A0A023D1H1"/>
<dbReference type="GO" id="GO:0009030">
    <property type="term" value="F:thiamine-phosphate kinase activity"/>
    <property type="evidence" value="ECO:0007669"/>
    <property type="project" value="UniProtKB-UniRule"/>
</dbReference>
<feature type="binding site" evidence="2">
    <location>
        <position position="45"/>
    </location>
    <ligand>
        <name>Mg(2+)</name>
        <dbReference type="ChEBI" id="CHEBI:18420"/>
        <label>1</label>
    </ligand>
</feature>
<dbReference type="InterPro" id="IPR036676">
    <property type="entry name" value="PurM-like_C_sf"/>
</dbReference>
<dbReference type="EMBL" id="BAND01000011">
    <property type="protein sequence ID" value="GAJ28003.1"/>
    <property type="molecule type" value="Genomic_DNA"/>
</dbReference>
<evidence type="ECO:0000313" key="6">
    <source>
        <dbReference type="Proteomes" id="UP000019760"/>
    </source>
</evidence>
<feature type="binding site" evidence="2">
    <location>
        <position position="52"/>
    </location>
    <ligand>
        <name>substrate</name>
    </ligand>
</feature>
<keyword evidence="2" id="KW-0067">ATP-binding</keyword>
<feature type="binding site" evidence="2">
    <location>
        <position position="121"/>
    </location>
    <ligand>
        <name>Mg(2+)</name>
        <dbReference type="ChEBI" id="CHEBI:18420"/>
        <label>1</label>
    </ligand>
</feature>
<dbReference type="PANTHER" id="PTHR30270">
    <property type="entry name" value="THIAMINE-MONOPHOSPHATE KINASE"/>
    <property type="match status" value="1"/>
</dbReference>
<evidence type="ECO:0000313" key="5">
    <source>
        <dbReference type="EMBL" id="GAJ28003.1"/>
    </source>
</evidence>